<organism evidence="4">
    <name type="scientific">Sporolactobacillus sp. Y61</name>
    <dbReference type="NCBI Taxonomy" id="3160863"/>
    <lineage>
        <taxon>Bacteria</taxon>
        <taxon>Bacillati</taxon>
        <taxon>Bacillota</taxon>
        <taxon>Bacilli</taxon>
        <taxon>Bacillales</taxon>
        <taxon>Sporolactobacillaceae</taxon>
        <taxon>Sporolactobacillus</taxon>
    </lineage>
</organism>
<evidence type="ECO:0000256" key="1">
    <source>
        <dbReference type="SAM" id="Coils"/>
    </source>
</evidence>
<proteinExistence type="predicted"/>
<evidence type="ECO:0000313" key="4">
    <source>
        <dbReference type="EMBL" id="XCJ16717.1"/>
    </source>
</evidence>
<dbReference type="RefSeq" id="WP_129928121.1">
    <property type="nucleotide sequence ID" value="NZ_CP159510.1"/>
</dbReference>
<protein>
    <submittedName>
        <fullName evidence="4">Sporulation membrane protein YtrI</fullName>
    </submittedName>
</protein>
<keyword evidence="1" id="KW-0175">Coiled coil</keyword>
<reference evidence="4" key="1">
    <citation type="submission" date="2024-06" db="EMBL/GenBank/DDBJ databases">
        <authorList>
            <person name="Fan A."/>
            <person name="Zhang F.Y."/>
            <person name="Zhang L."/>
        </authorList>
    </citation>
    <scope>NUCLEOTIDE SEQUENCE</scope>
    <source>
        <strain evidence="4">Y61</strain>
    </source>
</reference>
<dbReference type="NCBIfam" id="NF041479">
    <property type="entry name" value="spor_membprot_YtrI"/>
    <property type="match status" value="1"/>
</dbReference>
<feature type="coiled-coil region" evidence="1">
    <location>
        <begin position="36"/>
        <end position="81"/>
    </location>
</feature>
<feature type="domain" description="Sporulation membrane protein YtrI C-terminal" evidence="3">
    <location>
        <begin position="78"/>
        <end position="158"/>
    </location>
</feature>
<name>A0AAU8IES7_9BACL</name>
<feature type="transmembrane region" description="Helical" evidence="2">
    <location>
        <begin position="12"/>
        <end position="32"/>
    </location>
</feature>
<accession>A0AAU8IES7</accession>
<dbReference type="InterPro" id="IPR048198">
    <property type="entry name" value="YtrI"/>
</dbReference>
<dbReference type="Pfam" id="PF26347">
    <property type="entry name" value="YtrI_sporulation"/>
    <property type="match status" value="1"/>
</dbReference>
<evidence type="ECO:0000259" key="3">
    <source>
        <dbReference type="Pfam" id="PF26347"/>
    </source>
</evidence>
<keyword evidence="2" id="KW-0472">Membrane</keyword>
<evidence type="ECO:0000256" key="2">
    <source>
        <dbReference type="SAM" id="Phobius"/>
    </source>
</evidence>
<keyword evidence="2" id="KW-1133">Transmembrane helix</keyword>
<dbReference type="InterPro" id="IPR058620">
    <property type="entry name" value="YtrI_C"/>
</dbReference>
<dbReference type="AlphaFoldDB" id="A0AAU8IES7"/>
<keyword evidence="2" id="KW-0812">Transmembrane</keyword>
<gene>
    <name evidence="4" type="primary">ytrI</name>
    <name evidence="4" type="ORF">ABNN70_13900</name>
</gene>
<dbReference type="EMBL" id="CP159510">
    <property type="protein sequence ID" value="XCJ16717.1"/>
    <property type="molecule type" value="Genomic_DNA"/>
</dbReference>
<sequence>MSRTPIKEGQRKFIAGCIIGMLAGFAAFLFFYGETQEKQINKIRELQAGIHLLEEQKKALIDAEERKNTELEKKLTVQEIRISISGRKPDKATRTELEHQVAEELHSLINQSIASVADNRELIVKAIEKKPFTFADIVYHFHVRHIVIYSSLSIEIDISGSEDKSR</sequence>